<evidence type="ECO:0000313" key="2">
    <source>
        <dbReference type="EMBL" id="CAG8843777.1"/>
    </source>
</evidence>
<feature type="compositionally biased region" description="Polar residues" evidence="1">
    <location>
        <begin position="95"/>
        <end position="105"/>
    </location>
</feature>
<keyword evidence="3" id="KW-1185">Reference proteome</keyword>
<feature type="region of interest" description="Disordered" evidence="1">
    <location>
        <begin position="62"/>
        <end position="105"/>
    </location>
</feature>
<sequence>MLNLDKQQIKSQFLQGLSSDLENDAEHISTEQLLADLFEILERIEMRRAEKKLGLVSKIPHSSYKSSSKLIIPAQSQPVSSQSTKKESKPRKKSLTSSKSQNKSTVIDKSLQKIVLDMLDGIAPVD</sequence>
<feature type="compositionally biased region" description="Low complexity" evidence="1">
    <location>
        <begin position="62"/>
        <end position="72"/>
    </location>
</feature>
<organism evidence="2 3">
    <name type="scientific">Gigaspora margarita</name>
    <dbReference type="NCBI Taxonomy" id="4874"/>
    <lineage>
        <taxon>Eukaryota</taxon>
        <taxon>Fungi</taxon>
        <taxon>Fungi incertae sedis</taxon>
        <taxon>Mucoromycota</taxon>
        <taxon>Glomeromycotina</taxon>
        <taxon>Glomeromycetes</taxon>
        <taxon>Diversisporales</taxon>
        <taxon>Gigasporaceae</taxon>
        <taxon>Gigaspora</taxon>
    </lineage>
</organism>
<name>A0ABN7WYT4_GIGMA</name>
<protein>
    <submittedName>
        <fullName evidence="2">45038_t:CDS:1</fullName>
    </submittedName>
</protein>
<proteinExistence type="predicted"/>
<dbReference type="Proteomes" id="UP000789901">
    <property type="component" value="Unassembled WGS sequence"/>
</dbReference>
<comment type="caution">
    <text evidence="2">The sequence shown here is derived from an EMBL/GenBank/DDBJ whole genome shotgun (WGS) entry which is preliminary data.</text>
</comment>
<evidence type="ECO:0000313" key="3">
    <source>
        <dbReference type="Proteomes" id="UP000789901"/>
    </source>
</evidence>
<reference evidence="2 3" key="1">
    <citation type="submission" date="2021-06" db="EMBL/GenBank/DDBJ databases">
        <authorList>
            <person name="Kallberg Y."/>
            <person name="Tangrot J."/>
            <person name="Rosling A."/>
        </authorList>
    </citation>
    <scope>NUCLEOTIDE SEQUENCE [LARGE SCALE GENOMIC DNA]</scope>
    <source>
        <strain evidence="2 3">120-4 pot B 10/14</strain>
    </source>
</reference>
<gene>
    <name evidence="2" type="ORF">GMARGA_LOCUS36723</name>
</gene>
<dbReference type="EMBL" id="CAJVQB010073550">
    <property type="protein sequence ID" value="CAG8843777.1"/>
    <property type="molecule type" value="Genomic_DNA"/>
</dbReference>
<accession>A0ABN7WYT4</accession>
<evidence type="ECO:0000256" key="1">
    <source>
        <dbReference type="SAM" id="MobiDB-lite"/>
    </source>
</evidence>
<feature type="compositionally biased region" description="Polar residues" evidence="1">
    <location>
        <begin position="74"/>
        <end position="83"/>
    </location>
</feature>